<dbReference type="EMBL" id="JAPWTJ010000009">
    <property type="protein sequence ID" value="KAJ8985694.1"/>
    <property type="molecule type" value="Genomic_DNA"/>
</dbReference>
<proteinExistence type="predicted"/>
<evidence type="ECO:0000313" key="4">
    <source>
        <dbReference type="EMBL" id="KAJ8985694.1"/>
    </source>
</evidence>
<dbReference type="PANTHER" id="PTHR31728:SF5">
    <property type="entry name" value="OS07G0540200 PROTEIN"/>
    <property type="match status" value="1"/>
</dbReference>
<feature type="compositionally biased region" description="Basic and acidic residues" evidence="2">
    <location>
        <begin position="256"/>
        <end position="267"/>
    </location>
</feature>
<feature type="region of interest" description="Disordered" evidence="2">
    <location>
        <begin position="256"/>
        <end position="317"/>
    </location>
</feature>
<reference evidence="4" key="1">
    <citation type="journal article" date="2023" name="Insect Mol. Biol.">
        <title>Genome sequencing provides insights into the evolution of gene families encoding plant cell wall-degrading enzymes in longhorned beetles.</title>
        <authorList>
            <person name="Shin N.R."/>
            <person name="Okamura Y."/>
            <person name="Kirsch R."/>
            <person name="Pauchet Y."/>
        </authorList>
    </citation>
    <scope>NUCLEOTIDE SEQUENCE</scope>
    <source>
        <strain evidence="4">MMC_N1</strain>
    </source>
</reference>
<evidence type="ECO:0000259" key="3">
    <source>
        <dbReference type="Pfam" id="PF22299"/>
    </source>
</evidence>
<comment type="caution">
    <text evidence="4">The sequence shown here is derived from an EMBL/GenBank/DDBJ whole genome shotgun (WGS) entry which is preliminary data.</text>
</comment>
<evidence type="ECO:0000313" key="5">
    <source>
        <dbReference type="Proteomes" id="UP001162164"/>
    </source>
</evidence>
<dbReference type="InterPro" id="IPR023238">
    <property type="entry name" value="FAM175"/>
</dbReference>
<feature type="domain" description="BRISC complex subunit FAM175B helical" evidence="3">
    <location>
        <begin position="186"/>
        <end position="244"/>
    </location>
</feature>
<dbReference type="Pfam" id="PF21125">
    <property type="entry name" value="MPN_2A_DUB_like"/>
    <property type="match status" value="1"/>
</dbReference>
<dbReference type="PRINTS" id="PR02051">
    <property type="entry name" value="PROTEINF175"/>
</dbReference>
<dbReference type="Proteomes" id="UP001162164">
    <property type="component" value="Unassembled WGS sequence"/>
</dbReference>
<dbReference type="Pfam" id="PF22299">
    <property type="entry name" value="BRISC_FAM175B_helical"/>
    <property type="match status" value="1"/>
</dbReference>
<dbReference type="PANTHER" id="PTHR31728">
    <property type="entry name" value="ABRAXAS FAMILY MEMBER"/>
    <property type="match status" value="1"/>
</dbReference>
<evidence type="ECO:0000256" key="1">
    <source>
        <dbReference type="SAM" id="Coils"/>
    </source>
</evidence>
<evidence type="ECO:0000256" key="2">
    <source>
        <dbReference type="SAM" id="MobiDB-lite"/>
    </source>
</evidence>
<feature type="coiled-coil region" evidence="1">
    <location>
        <begin position="219"/>
        <end position="253"/>
    </location>
</feature>
<keyword evidence="1" id="KW-0175">Coiled coil</keyword>
<organism evidence="4 5">
    <name type="scientific">Molorchus minor</name>
    <dbReference type="NCBI Taxonomy" id="1323400"/>
    <lineage>
        <taxon>Eukaryota</taxon>
        <taxon>Metazoa</taxon>
        <taxon>Ecdysozoa</taxon>
        <taxon>Arthropoda</taxon>
        <taxon>Hexapoda</taxon>
        <taxon>Insecta</taxon>
        <taxon>Pterygota</taxon>
        <taxon>Neoptera</taxon>
        <taxon>Endopterygota</taxon>
        <taxon>Coleoptera</taxon>
        <taxon>Polyphaga</taxon>
        <taxon>Cucujiformia</taxon>
        <taxon>Chrysomeloidea</taxon>
        <taxon>Cerambycidae</taxon>
        <taxon>Lamiinae</taxon>
        <taxon>Monochamini</taxon>
        <taxon>Molorchus</taxon>
    </lineage>
</organism>
<keyword evidence="5" id="KW-1185">Reference proteome</keyword>
<name>A0ABQ9K6C0_9CUCU</name>
<accession>A0ABQ9K6C0</accession>
<protein>
    <recommendedName>
        <fullName evidence="3">BRISC complex subunit FAM175B helical domain-containing protein</fullName>
    </recommendedName>
</protein>
<gene>
    <name evidence="4" type="ORF">NQ317_014343</name>
</gene>
<sequence>MVTPVSVSLSGPAFSFLLYENSKCRFQQEGFLLGKIIRKETKTITDNDQQQVNVSITVKINSVMPLPQTHYFYNGVGKVDEHKLREFLGNQFDTVVAWYKYQKISSFKFTLRNKTIHRQLTELFKISPELFTCCLLINEISDNGSTHLYSQAFMRYHNGVYDKLSIHIPNLSEPNNTYKESEPASDTFNKILKDLKIDKNNAQGLVVISKIQSAVQKHVDTVIKDLSEAEKYLHELEEEVKQLEMMKKLKQLNEVDIKEPQDTKRVENVFSEESSPEPQSKSNRPRDPIDSTSSQDSQENSPVVQRKATRGARKGQG</sequence>
<dbReference type="CDD" id="cd23525">
    <property type="entry name" value="Abraxas_2_insects"/>
    <property type="match status" value="1"/>
</dbReference>
<feature type="compositionally biased region" description="Polar residues" evidence="2">
    <location>
        <begin position="290"/>
        <end position="303"/>
    </location>
</feature>
<dbReference type="InterPro" id="IPR055064">
    <property type="entry name" value="BRISC_FAM175B_helical"/>
</dbReference>
<feature type="compositionally biased region" description="Basic residues" evidence="2">
    <location>
        <begin position="307"/>
        <end position="317"/>
    </location>
</feature>